<proteinExistence type="predicted"/>
<dbReference type="EMBL" id="MLCO01000060">
    <property type="protein sequence ID" value="ONG55941.1"/>
    <property type="molecule type" value="Genomic_DNA"/>
</dbReference>
<keyword evidence="3" id="KW-1185">Reference proteome</keyword>
<gene>
    <name evidence="2" type="ORF">BKE38_07725</name>
</gene>
<keyword evidence="1" id="KW-0812">Transmembrane</keyword>
<name>A0A1V2H558_9PROT</name>
<accession>A0A1V2H558</accession>
<evidence type="ECO:0000313" key="2">
    <source>
        <dbReference type="EMBL" id="ONG55941.1"/>
    </source>
</evidence>
<evidence type="ECO:0000256" key="1">
    <source>
        <dbReference type="SAM" id="Phobius"/>
    </source>
</evidence>
<feature type="transmembrane region" description="Helical" evidence="1">
    <location>
        <begin position="12"/>
        <end position="31"/>
    </location>
</feature>
<sequence length="69" mass="7822">METYAPVTSDVLCIAIGIGLLVWCSLAVYTASRSDRLHQEHSMASLQRSMEDSLRTLRLRRAMKRSIPE</sequence>
<organism evidence="2 3">
    <name type="scientific">Teichococcus deserti</name>
    <dbReference type="NCBI Taxonomy" id="1817963"/>
    <lineage>
        <taxon>Bacteria</taxon>
        <taxon>Pseudomonadati</taxon>
        <taxon>Pseudomonadota</taxon>
        <taxon>Alphaproteobacteria</taxon>
        <taxon>Acetobacterales</taxon>
        <taxon>Roseomonadaceae</taxon>
        <taxon>Roseomonas</taxon>
    </lineage>
</organism>
<comment type="caution">
    <text evidence="2">The sequence shown here is derived from an EMBL/GenBank/DDBJ whole genome shotgun (WGS) entry which is preliminary data.</text>
</comment>
<protein>
    <submittedName>
        <fullName evidence="2">Uncharacterized protein</fullName>
    </submittedName>
</protein>
<evidence type="ECO:0000313" key="3">
    <source>
        <dbReference type="Proteomes" id="UP000188879"/>
    </source>
</evidence>
<reference evidence="2 3" key="1">
    <citation type="submission" date="2016-10" db="EMBL/GenBank/DDBJ databases">
        <title>Draft Genome sequence of Roseomonas sp. strain M3.</title>
        <authorList>
            <person name="Subhash Y."/>
            <person name="Lee S."/>
        </authorList>
    </citation>
    <scope>NUCLEOTIDE SEQUENCE [LARGE SCALE GENOMIC DNA]</scope>
    <source>
        <strain evidence="2 3">M3</strain>
    </source>
</reference>
<keyword evidence="1" id="KW-0472">Membrane</keyword>
<dbReference type="Proteomes" id="UP000188879">
    <property type="component" value="Unassembled WGS sequence"/>
</dbReference>
<keyword evidence="1" id="KW-1133">Transmembrane helix</keyword>
<dbReference type="AlphaFoldDB" id="A0A1V2H558"/>